<evidence type="ECO:0000313" key="1">
    <source>
        <dbReference type="EMBL" id="PRY93470.1"/>
    </source>
</evidence>
<protein>
    <submittedName>
        <fullName evidence="1">Putative rhamnosyltransferase</fullName>
    </submittedName>
</protein>
<dbReference type="AlphaFoldDB" id="A0A2T0X3F6"/>
<keyword evidence="2" id="KW-1185">Reference proteome</keyword>
<comment type="caution">
    <text evidence="1">The sequence shown here is derived from an EMBL/GenBank/DDBJ whole genome shotgun (WGS) entry which is preliminary data.</text>
</comment>
<dbReference type="RefSeq" id="WP_158259414.1">
    <property type="nucleotide sequence ID" value="NZ_PVTT01000002.1"/>
</dbReference>
<keyword evidence="1" id="KW-0808">Transferase</keyword>
<organism evidence="1 2">
    <name type="scientific">Hasllibacter halocynthiae</name>
    <dbReference type="NCBI Taxonomy" id="595589"/>
    <lineage>
        <taxon>Bacteria</taxon>
        <taxon>Pseudomonadati</taxon>
        <taxon>Pseudomonadota</taxon>
        <taxon>Alphaproteobacteria</taxon>
        <taxon>Rhodobacterales</taxon>
        <taxon>Roseobacteraceae</taxon>
        <taxon>Hasllibacter</taxon>
    </lineage>
</organism>
<name>A0A2T0X3F6_9RHOB</name>
<gene>
    <name evidence="1" type="ORF">BCF33_2339</name>
</gene>
<dbReference type="GO" id="GO:0016740">
    <property type="term" value="F:transferase activity"/>
    <property type="evidence" value="ECO:0007669"/>
    <property type="project" value="UniProtKB-KW"/>
</dbReference>
<dbReference type="OrthoDB" id="9771846at2"/>
<dbReference type="InterPro" id="IPR021466">
    <property type="entry name" value="Put_rhamnosyl_transferase"/>
</dbReference>
<accession>A0A2T0X3F6</accession>
<dbReference type="InterPro" id="IPR029044">
    <property type="entry name" value="Nucleotide-diphossugar_trans"/>
</dbReference>
<dbReference type="SUPFAM" id="SSF53448">
    <property type="entry name" value="Nucleotide-diphospho-sugar transferases"/>
    <property type="match status" value="1"/>
</dbReference>
<reference evidence="1 2" key="1">
    <citation type="submission" date="2018-03" db="EMBL/GenBank/DDBJ databases">
        <title>Genomic Encyclopedia of Archaeal and Bacterial Type Strains, Phase II (KMG-II): from individual species to whole genera.</title>
        <authorList>
            <person name="Goeker M."/>
        </authorList>
    </citation>
    <scope>NUCLEOTIDE SEQUENCE [LARGE SCALE GENOMIC DNA]</scope>
    <source>
        <strain evidence="1 2">DSM 29318</strain>
    </source>
</reference>
<proteinExistence type="predicted"/>
<sequence length="260" mass="28826">MRPRIVALVRFSYVARGGFSKGGGDPATLLFDRARLERRFRLFEALCLPSLRAQADGAFETIVLTARSLPAWARDRLERLVDTLPGGRVVAMDVRFHYAAVRAAFASLEPRGETHRVTLRLDDDDALATDCVARMRALAPRAAAVEPDAPVSISFNRGYYAHLGEGRVYEVVERLPLGIGMGLVAPAGHPDNAFARNHRFMPQFFNHWSEAGTPMWIRTIHGDNDAEPTLHGRRDTAGRDGIEAAMAARFHLTLRDLEAL</sequence>
<dbReference type="Proteomes" id="UP000238801">
    <property type="component" value="Unassembled WGS sequence"/>
</dbReference>
<dbReference type="EMBL" id="PVTT01000002">
    <property type="protein sequence ID" value="PRY93470.1"/>
    <property type="molecule type" value="Genomic_DNA"/>
</dbReference>
<dbReference type="Pfam" id="PF11316">
    <property type="entry name" value="Rhamno_transf"/>
    <property type="match status" value="1"/>
</dbReference>
<evidence type="ECO:0000313" key="2">
    <source>
        <dbReference type="Proteomes" id="UP000238801"/>
    </source>
</evidence>